<dbReference type="Pfam" id="PF03176">
    <property type="entry name" value="MMPL"/>
    <property type="match status" value="2"/>
</dbReference>
<dbReference type="InterPro" id="IPR000731">
    <property type="entry name" value="SSD"/>
</dbReference>
<evidence type="ECO:0000313" key="7">
    <source>
        <dbReference type="Proteomes" id="UP000246303"/>
    </source>
</evidence>
<keyword evidence="7" id="KW-1185">Reference proteome</keyword>
<keyword evidence="3" id="KW-0812">Transmembrane</keyword>
<evidence type="ECO:0000256" key="2">
    <source>
        <dbReference type="ARBA" id="ARBA00022475"/>
    </source>
</evidence>
<evidence type="ECO:0000256" key="4">
    <source>
        <dbReference type="ARBA" id="ARBA00022989"/>
    </source>
</evidence>
<keyword evidence="5" id="KW-0472">Membrane</keyword>
<protein>
    <submittedName>
        <fullName evidence="6">Uncharacterized protein</fullName>
    </submittedName>
</protein>
<dbReference type="InterPro" id="IPR050545">
    <property type="entry name" value="Mycobact_MmpL"/>
</dbReference>
<dbReference type="GO" id="GO:0005886">
    <property type="term" value="C:plasma membrane"/>
    <property type="evidence" value="ECO:0007669"/>
    <property type="project" value="UniProtKB-SubCell"/>
</dbReference>
<comment type="caution">
    <text evidence="6">The sequence shown here is derived from an EMBL/GenBank/DDBJ whole genome shotgun (WGS) entry which is preliminary data.</text>
</comment>
<dbReference type="InterPro" id="IPR004869">
    <property type="entry name" value="MMPL_dom"/>
</dbReference>
<dbReference type="RefSeq" id="WP_110107939.1">
    <property type="nucleotide sequence ID" value="NZ_JACBZZ010000001.1"/>
</dbReference>
<dbReference type="SUPFAM" id="SSF82866">
    <property type="entry name" value="Multidrug efflux transporter AcrB transmembrane domain"/>
    <property type="match status" value="2"/>
</dbReference>
<evidence type="ECO:0000313" key="6">
    <source>
        <dbReference type="EMBL" id="PXA63908.1"/>
    </source>
</evidence>
<dbReference type="PROSITE" id="PS50156">
    <property type="entry name" value="SSD"/>
    <property type="match status" value="1"/>
</dbReference>
<comment type="subcellular location">
    <subcellularLocation>
        <location evidence="1">Cell membrane</location>
        <topology evidence="1">Multi-pass membrane protein</topology>
    </subcellularLocation>
</comment>
<name>A0A2V3DTK5_9MICC</name>
<organism evidence="6 7">
    <name type="scientific">Arthrobacter psychrochitiniphilus</name>
    <dbReference type="NCBI Taxonomy" id="291045"/>
    <lineage>
        <taxon>Bacteria</taxon>
        <taxon>Bacillati</taxon>
        <taxon>Actinomycetota</taxon>
        <taxon>Actinomycetes</taxon>
        <taxon>Micrococcales</taxon>
        <taxon>Micrococcaceae</taxon>
        <taxon>Arthrobacter</taxon>
    </lineage>
</organism>
<dbReference type="EMBL" id="QHLZ01000020">
    <property type="protein sequence ID" value="PXA63908.1"/>
    <property type="molecule type" value="Genomic_DNA"/>
</dbReference>
<dbReference type="Proteomes" id="UP000246303">
    <property type="component" value="Unassembled WGS sequence"/>
</dbReference>
<sequence length="731" mass="77746">MNRLPQFSIAHPRIILGLWLIIMMISGFFALKLDGALTAGGFTNPRAEAITTQQVVEQAFGDAPNQVLIAVEAEKSITATEIEGLGAELTALGAESIQTPLTNPAWQSNDGKTAVLAAGFLGDNTEIQNLTPDLQQSLSESTEARIYVTGQPALDYNLNVHSKEDAVRAELIVFPLLIIILLIIFRSVAATAVPLVLAGSALAVSYALGYLVTRLTDISLLYTNIVSMIGLAVAVDYSLFIIKRYREELSHGHDISSALSTAFNTAGRSVVFSGIAVVVALSALFIPNLMAFTSIALGGIVVTLSALLLTMTVLPAGLKLLDRRIEWGTLKFLPAPRIPLKTRGKKNPGVVASAGALMMLLMAMPMLGISLQSPVASASVLPADDSARIGLERIEQNIGHEGLFPIQVVLTASNDVSRMQTLQSIQQVTDEVERLDPSAIVRSVLTSGISQAELAKALESSVPEPLASLWSNADNSSVTRIVIDPSAGPDTVFTHELIKELRASLAGIAPSADIIGVTGATAQGIDFDNTLVSSIPWILALVFLLTYAMLLIAFKSALLPLIALAFNTLVVLASVGLLTAFVDISGQAPMNSVTPILLFAVMFGLSMDYMVIIISRIIEAYKNGLAYNDAIEAGTTQTRSMINSAALIMVAVFVAFTSAQISIVREIGIGLAIAVILDAVVIRSIIMPAVLRLMGPRALGRRIQREGEPVKNSDSDEAIEMNLEYGNLVKQ</sequence>
<dbReference type="AlphaFoldDB" id="A0A2V3DTK5"/>
<gene>
    <name evidence="6" type="ORF">CVS29_17780</name>
</gene>
<accession>A0A2V3DTK5</accession>
<dbReference type="Gene3D" id="1.20.1640.10">
    <property type="entry name" value="Multidrug efflux transporter AcrB transmembrane domain"/>
    <property type="match status" value="2"/>
</dbReference>
<keyword evidence="2" id="KW-1003">Cell membrane</keyword>
<dbReference type="PANTHER" id="PTHR33406">
    <property type="entry name" value="MEMBRANE PROTEIN MJ1562-RELATED"/>
    <property type="match status" value="1"/>
</dbReference>
<keyword evidence="4" id="KW-1133">Transmembrane helix</keyword>
<reference evidence="6 7" key="1">
    <citation type="submission" date="2018-05" db="EMBL/GenBank/DDBJ databases">
        <title>Genetic diversity of glacier-inhabiting Cryobacterium bacteria in China and description of Cryobacterium mengkeensis sp. nov. and Arthrobacter glacialis sp. nov.</title>
        <authorList>
            <person name="Liu Q."/>
            <person name="Xin Y.-H."/>
        </authorList>
    </citation>
    <scope>NUCLEOTIDE SEQUENCE [LARGE SCALE GENOMIC DNA]</scope>
    <source>
        <strain evidence="6 7">GP3</strain>
    </source>
</reference>
<proteinExistence type="predicted"/>
<dbReference type="OrthoDB" id="7051771at2"/>
<evidence type="ECO:0000256" key="5">
    <source>
        <dbReference type="ARBA" id="ARBA00023136"/>
    </source>
</evidence>
<dbReference type="PANTHER" id="PTHR33406:SF13">
    <property type="entry name" value="MEMBRANE PROTEIN YDFJ"/>
    <property type="match status" value="1"/>
</dbReference>
<evidence type="ECO:0000256" key="3">
    <source>
        <dbReference type="ARBA" id="ARBA00022692"/>
    </source>
</evidence>
<evidence type="ECO:0000256" key="1">
    <source>
        <dbReference type="ARBA" id="ARBA00004651"/>
    </source>
</evidence>